<dbReference type="Pfam" id="PF00498">
    <property type="entry name" value="FHA"/>
    <property type="match status" value="1"/>
</dbReference>
<feature type="domain" description="FHA" evidence="3">
    <location>
        <begin position="67"/>
        <end position="130"/>
    </location>
</feature>
<evidence type="ECO:0000313" key="5">
    <source>
        <dbReference type="Proteomes" id="UP001153620"/>
    </source>
</evidence>
<keyword evidence="5" id="KW-1185">Reference proteome</keyword>
<feature type="compositionally biased region" description="Polar residues" evidence="2">
    <location>
        <begin position="504"/>
        <end position="516"/>
    </location>
</feature>
<feature type="region of interest" description="Disordered" evidence="2">
    <location>
        <begin position="316"/>
        <end position="339"/>
    </location>
</feature>
<feature type="compositionally biased region" description="Basic and acidic residues" evidence="2">
    <location>
        <begin position="519"/>
        <end position="541"/>
    </location>
</feature>
<reference evidence="4" key="1">
    <citation type="submission" date="2022-01" db="EMBL/GenBank/DDBJ databases">
        <authorList>
            <person name="King R."/>
        </authorList>
    </citation>
    <scope>NUCLEOTIDE SEQUENCE</scope>
</reference>
<reference evidence="4" key="2">
    <citation type="submission" date="2022-10" db="EMBL/GenBank/DDBJ databases">
        <authorList>
            <consortium name="ENA_rothamsted_submissions"/>
            <consortium name="culmorum"/>
            <person name="King R."/>
        </authorList>
    </citation>
    <scope>NUCLEOTIDE SEQUENCE</scope>
</reference>
<evidence type="ECO:0000313" key="4">
    <source>
        <dbReference type="EMBL" id="CAG9807075.1"/>
    </source>
</evidence>
<feature type="compositionally biased region" description="Basic and acidic residues" evidence="2">
    <location>
        <begin position="631"/>
        <end position="654"/>
    </location>
</feature>
<gene>
    <name evidence="4" type="ORF">CHIRRI_LOCUS9925</name>
</gene>
<sequence length="718" mass="82149">MEENFKLPVLPLIGPKRPDEKQVEEFLCPYKPPSYSGPLPDQTYSFEVLKNGVIVDMINNLEDKAYHVFGRLPVPNVDINSAHPTSSRFHCVLQYRPAGIDDNIERETAEGWYVYDLDSTHGTFLNKNRIKPKTFARMHVGHQLKLGNSTRCYILQGPPEDEEDQSEFTISELKQQRLIKVAERKQKELDDKLEQERIEKEKEEAGISWGMTDDAEEEPDLSENPFAVTNNEEIFINDPKKTLRGFFEREGYDLDYRCDELSPGVFICRVELPVDDEFGKPTICEVQHKGKKKECVVQCALEACRILDRHGVLRQANHEPRRKRKVSESDSDDDNFFDRTGDVEKKRLKKQSQPEQEALTYEQLIVQEQEILMKIQLQEQEINQMIENERKLKQQNQADEEDLDSFMSHLTDKKVDKFEIRNMKNELQNLKLEHAKIQKLINIVKPSVVLPPISQSKAKLPLFGKRNRLPRDFGLKKVSETAKIKKGDEDFEIEEDEDDVKEPASSSTENLSTKAVSKSKFDELAEKVSKVMENEGLKDPVESSNNKPSSKDPEQPKASLKDPKSDSDGSNLPKSSSKDPELPKSNKKDTTSIKSSIELPIKVESSSKDPEKSKIKDPAPSESTKTLQEVKNSKPDEQSTQKEQDIPQKDKPDEPTEQTAAKKSKKPQKSLKSGSRYRANVDINDDDEYIDEEKVSMWLPPQNQSGDGTSHLNDKFGY</sequence>
<dbReference type="InterPro" id="IPR008984">
    <property type="entry name" value="SMAD_FHA_dom_sf"/>
</dbReference>
<accession>A0A9N9RXG2</accession>
<dbReference type="Proteomes" id="UP001153620">
    <property type="component" value="Chromosome 3"/>
</dbReference>
<protein>
    <recommendedName>
        <fullName evidence="3">FHA domain-containing protein</fullName>
    </recommendedName>
</protein>
<feature type="compositionally biased region" description="Basic and acidic residues" evidence="2">
    <location>
        <begin position="605"/>
        <end position="619"/>
    </location>
</feature>
<feature type="coiled-coil region" evidence="1">
    <location>
        <begin position="375"/>
        <end position="440"/>
    </location>
</feature>
<keyword evidence="1" id="KW-0175">Coiled coil</keyword>
<dbReference type="CDD" id="cd19856">
    <property type="entry name" value="DSRM_Kanadaptin"/>
    <property type="match status" value="1"/>
</dbReference>
<feature type="compositionally biased region" description="Acidic residues" evidence="2">
    <location>
        <begin position="489"/>
        <end position="500"/>
    </location>
</feature>
<dbReference type="CDD" id="cd22677">
    <property type="entry name" value="FHA_Kanadaptin"/>
    <property type="match status" value="1"/>
</dbReference>
<organism evidence="4 5">
    <name type="scientific">Chironomus riparius</name>
    <dbReference type="NCBI Taxonomy" id="315576"/>
    <lineage>
        <taxon>Eukaryota</taxon>
        <taxon>Metazoa</taxon>
        <taxon>Ecdysozoa</taxon>
        <taxon>Arthropoda</taxon>
        <taxon>Hexapoda</taxon>
        <taxon>Insecta</taxon>
        <taxon>Pterygota</taxon>
        <taxon>Neoptera</taxon>
        <taxon>Endopterygota</taxon>
        <taxon>Diptera</taxon>
        <taxon>Nematocera</taxon>
        <taxon>Chironomoidea</taxon>
        <taxon>Chironomidae</taxon>
        <taxon>Chironominae</taxon>
        <taxon>Chironomus</taxon>
    </lineage>
</organism>
<dbReference type="PANTHER" id="PTHR23308">
    <property type="entry name" value="NUCLEAR INHIBITOR OF PROTEIN PHOSPHATASE-1"/>
    <property type="match status" value="1"/>
</dbReference>
<dbReference type="PROSITE" id="PS50006">
    <property type="entry name" value="FHA_DOMAIN"/>
    <property type="match status" value="1"/>
</dbReference>
<dbReference type="InterPro" id="IPR050923">
    <property type="entry name" value="Cell_Proc_Reg/RNA_Proc"/>
</dbReference>
<feature type="compositionally biased region" description="Basic and acidic residues" evidence="2">
    <location>
        <begin position="549"/>
        <end position="567"/>
    </location>
</feature>
<feature type="compositionally biased region" description="Polar residues" evidence="2">
    <location>
        <begin position="621"/>
        <end position="630"/>
    </location>
</feature>
<dbReference type="EMBL" id="OU895879">
    <property type="protein sequence ID" value="CAG9807075.1"/>
    <property type="molecule type" value="Genomic_DNA"/>
</dbReference>
<evidence type="ECO:0000256" key="1">
    <source>
        <dbReference type="SAM" id="Coils"/>
    </source>
</evidence>
<feature type="compositionally biased region" description="Polar residues" evidence="2">
    <location>
        <begin position="701"/>
        <end position="711"/>
    </location>
</feature>
<proteinExistence type="predicted"/>
<evidence type="ECO:0000256" key="2">
    <source>
        <dbReference type="SAM" id="MobiDB-lite"/>
    </source>
</evidence>
<feature type="region of interest" description="Disordered" evidence="2">
    <location>
        <begin position="489"/>
        <end position="718"/>
    </location>
</feature>
<dbReference type="AlphaFoldDB" id="A0A9N9RXG2"/>
<dbReference type="OrthoDB" id="433755at2759"/>
<dbReference type="InterPro" id="IPR000253">
    <property type="entry name" value="FHA_dom"/>
</dbReference>
<dbReference type="SMART" id="SM00240">
    <property type="entry name" value="FHA"/>
    <property type="match status" value="1"/>
</dbReference>
<dbReference type="SUPFAM" id="SSF49879">
    <property type="entry name" value="SMAD/FHA domain"/>
    <property type="match status" value="1"/>
</dbReference>
<name>A0A9N9RXG2_9DIPT</name>
<feature type="compositionally biased region" description="Basic and acidic residues" evidence="2">
    <location>
        <begin position="576"/>
        <end position="591"/>
    </location>
</feature>
<feature type="coiled-coil region" evidence="1">
    <location>
        <begin position="179"/>
        <end position="206"/>
    </location>
</feature>
<evidence type="ECO:0000259" key="3">
    <source>
        <dbReference type="PROSITE" id="PS50006"/>
    </source>
</evidence>
<dbReference type="Gene3D" id="2.60.200.20">
    <property type="match status" value="1"/>
</dbReference>